<evidence type="ECO:0000313" key="3">
    <source>
        <dbReference type="Proteomes" id="UP000238836"/>
    </source>
</evidence>
<evidence type="ECO:0000256" key="1">
    <source>
        <dbReference type="SAM" id="MobiDB-lite"/>
    </source>
</evidence>
<dbReference type="Proteomes" id="UP000238836">
    <property type="component" value="Unassembled WGS sequence"/>
</dbReference>
<feature type="compositionally biased region" description="Polar residues" evidence="1">
    <location>
        <begin position="71"/>
        <end position="93"/>
    </location>
</feature>
<name>A0ABX5EPZ6_9BACL</name>
<dbReference type="EMBL" id="PVTZ01000008">
    <property type="protein sequence ID" value="PRZ13602.1"/>
    <property type="molecule type" value="Genomic_DNA"/>
</dbReference>
<sequence>MEVLKRRNWEFVNRRAVNANGIFHELLFSYLVELGEYRDLGIEPRGIQLTIPLPSKDYNWTELAALAKQRYSGSSTPVPSNPSQSFPQTPQTETKSEPEAPANLHSDYEY</sequence>
<protein>
    <submittedName>
        <fullName evidence="2">Uncharacterized protein</fullName>
    </submittedName>
</protein>
<feature type="region of interest" description="Disordered" evidence="1">
    <location>
        <begin position="71"/>
        <end position="110"/>
    </location>
</feature>
<gene>
    <name evidence="2" type="ORF">CLV36_10899</name>
</gene>
<reference evidence="2 3" key="1">
    <citation type="submission" date="2018-03" db="EMBL/GenBank/DDBJ databases">
        <title>Genomic Encyclopedia of Archaeal and Bacterial Type Strains, Phase II (KMG-II): from individual species to whole genera.</title>
        <authorList>
            <person name="Goeker M."/>
        </authorList>
    </citation>
    <scope>NUCLEOTIDE SEQUENCE [LARGE SCALE GENOMIC DNA]</scope>
    <source>
        <strain evidence="2 3">RHA1</strain>
    </source>
</reference>
<proteinExistence type="predicted"/>
<dbReference type="RefSeq" id="WP_106342679.1">
    <property type="nucleotide sequence ID" value="NZ_PVTZ01000008.1"/>
</dbReference>
<evidence type="ECO:0000313" key="2">
    <source>
        <dbReference type="EMBL" id="PRZ13602.1"/>
    </source>
</evidence>
<keyword evidence="3" id="KW-1185">Reference proteome</keyword>
<comment type="caution">
    <text evidence="2">The sequence shown here is derived from an EMBL/GenBank/DDBJ whole genome shotgun (WGS) entry which is preliminary data.</text>
</comment>
<organism evidence="2 3">
    <name type="scientific">Laceyella sediminis</name>
    <dbReference type="NCBI Taxonomy" id="573074"/>
    <lineage>
        <taxon>Bacteria</taxon>
        <taxon>Bacillati</taxon>
        <taxon>Bacillota</taxon>
        <taxon>Bacilli</taxon>
        <taxon>Bacillales</taxon>
        <taxon>Thermoactinomycetaceae</taxon>
        <taxon>Laceyella</taxon>
    </lineage>
</organism>
<accession>A0ABX5EPZ6</accession>